<name>A0AAV5QYY7_PICKL</name>
<proteinExistence type="predicted"/>
<gene>
    <name evidence="1" type="ORF">DAPK24_010830</name>
</gene>
<protein>
    <submittedName>
        <fullName evidence="1">Uncharacterized protein</fullName>
    </submittedName>
</protein>
<organism evidence="1 2">
    <name type="scientific">Pichia kluyveri</name>
    <name type="common">Yeast</name>
    <dbReference type="NCBI Taxonomy" id="36015"/>
    <lineage>
        <taxon>Eukaryota</taxon>
        <taxon>Fungi</taxon>
        <taxon>Dikarya</taxon>
        <taxon>Ascomycota</taxon>
        <taxon>Saccharomycotina</taxon>
        <taxon>Pichiomycetes</taxon>
        <taxon>Pichiales</taxon>
        <taxon>Pichiaceae</taxon>
        <taxon>Pichia</taxon>
    </lineage>
</organism>
<dbReference type="EMBL" id="BTGB01000001">
    <property type="protein sequence ID" value="GMM44508.1"/>
    <property type="molecule type" value="Genomic_DNA"/>
</dbReference>
<comment type="caution">
    <text evidence="1">The sequence shown here is derived from an EMBL/GenBank/DDBJ whole genome shotgun (WGS) entry which is preliminary data.</text>
</comment>
<dbReference type="Proteomes" id="UP001378960">
    <property type="component" value="Unassembled WGS sequence"/>
</dbReference>
<accession>A0AAV5QYY7</accession>
<reference evidence="1 2" key="1">
    <citation type="journal article" date="2023" name="Elife">
        <title>Identification of key yeast species and microbe-microbe interactions impacting larval growth of Drosophila in the wild.</title>
        <authorList>
            <person name="Mure A."/>
            <person name="Sugiura Y."/>
            <person name="Maeda R."/>
            <person name="Honda K."/>
            <person name="Sakurai N."/>
            <person name="Takahashi Y."/>
            <person name="Watada M."/>
            <person name="Katoh T."/>
            <person name="Gotoh A."/>
            <person name="Gotoh Y."/>
            <person name="Taniguchi I."/>
            <person name="Nakamura K."/>
            <person name="Hayashi T."/>
            <person name="Katayama T."/>
            <person name="Uemura T."/>
            <person name="Hattori Y."/>
        </authorList>
    </citation>
    <scope>NUCLEOTIDE SEQUENCE [LARGE SCALE GENOMIC DNA]</scope>
    <source>
        <strain evidence="1 2">PK-24</strain>
    </source>
</reference>
<keyword evidence="2" id="KW-1185">Reference proteome</keyword>
<sequence length="214" mass="24239">MSEIVDQIIKETRTLFPHFRSASRSARIVAKYPHICTKEHLYAAFEDNISRCDAEIETLLLNNILISIPATISNSDIEILIPQDTFKSTYGNELTSDEMSYILNKNGEAPSTLVEKGFLTIAETLSLPHLGALLRILHKAINWVLGQIKKRVNSYKSLVSLWMKPMKKDTPPLCIFKFRGIGIEWVLHFMIGFGLIEQLYTPVGVIYKSTGKKI</sequence>
<evidence type="ECO:0000313" key="1">
    <source>
        <dbReference type="EMBL" id="GMM44508.1"/>
    </source>
</evidence>
<evidence type="ECO:0000313" key="2">
    <source>
        <dbReference type="Proteomes" id="UP001378960"/>
    </source>
</evidence>
<dbReference type="AlphaFoldDB" id="A0AAV5QYY7"/>